<organism evidence="2 3">
    <name type="scientific">Tanacetum coccineum</name>
    <dbReference type="NCBI Taxonomy" id="301880"/>
    <lineage>
        <taxon>Eukaryota</taxon>
        <taxon>Viridiplantae</taxon>
        <taxon>Streptophyta</taxon>
        <taxon>Embryophyta</taxon>
        <taxon>Tracheophyta</taxon>
        <taxon>Spermatophyta</taxon>
        <taxon>Magnoliopsida</taxon>
        <taxon>eudicotyledons</taxon>
        <taxon>Gunneridae</taxon>
        <taxon>Pentapetalae</taxon>
        <taxon>asterids</taxon>
        <taxon>campanulids</taxon>
        <taxon>Asterales</taxon>
        <taxon>Asteraceae</taxon>
        <taxon>Asteroideae</taxon>
        <taxon>Anthemideae</taxon>
        <taxon>Anthemidinae</taxon>
        <taxon>Tanacetum</taxon>
    </lineage>
</organism>
<dbReference type="EMBL" id="BQNB010018671">
    <property type="protein sequence ID" value="GJT76971.1"/>
    <property type="molecule type" value="Genomic_DNA"/>
</dbReference>
<gene>
    <name evidence="2" type="ORF">Tco_1043696</name>
</gene>
<evidence type="ECO:0000313" key="2">
    <source>
        <dbReference type="EMBL" id="GJT76971.1"/>
    </source>
</evidence>
<accession>A0ABQ5GMV1</accession>
<feature type="region of interest" description="Disordered" evidence="1">
    <location>
        <begin position="219"/>
        <end position="247"/>
    </location>
</feature>
<comment type="caution">
    <text evidence="2">The sequence shown here is derived from an EMBL/GenBank/DDBJ whole genome shotgun (WGS) entry which is preliminary data.</text>
</comment>
<keyword evidence="3" id="KW-1185">Reference proteome</keyword>
<sequence length="247" mass="28271">MWNDLILSHEGPSEIRDIDIATLRLKFNAFKALKGEKVKQSFTWLKILLNALENKDVKILQYKVNARTVTLDLVEDMSSQEFLTDLNQEYHDKSLLANEKRLYKRPERELVLLELPWTNEESLSVGDENNTSVKAFMAISEDEQFVGKSDARADIHYAEDQRKNLFNKFNSLKQELSSNQLLNEKIRGNVVHALGGRPIRKDKPSSKDIVFVKVRESPIGNAPDSESVYDNEEPLLPFPKLSGVEPT</sequence>
<evidence type="ECO:0000313" key="3">
    <source>
        <dbReference type="Proteomes" id="UP001151760"/>
    </source>
</evidence>
<evidence type="ECO:0000256" key="1">
    <source>
        <dbReference type="SAM" id="MobiDB-lite"/>
    </source>
</evidence>
<reference evidence="2" key="1">
    <citation type="journal article" date="2022" name="Int. J. Mol. Sci.">
        <title>Draft Genome of Tanacetum Coccineum: Genomic Comparison of Closely Related Tanacetum-Family Plants.</title>
        <authorList>
            <person name="Yamashiro T."/>
            <person name="Shiraishi A."/>
            <person name="Nakayama K."/>
            <person name="Satake H."/>
        </authorList>
    </citation>
    <scope>NUCLEOTIDE SEQUENCE</scope>
</reference>
<protein>
    <submittedName>
        <fullName evidence="2">Uncharacterized protein</fullName>
    </submittedName>
</protein>
<proteinExistence type="predicted"/>
<dbReference type="Proteomes" id="UP001151760">
    <property type="component" value="Unassembled WGS sequence"/>
</dbReference>
<name>A0ABQ5GMV1_9ASTR</name>
<reference evidence="2" key="2">
    <citation type="submission" date="2022-01" db="EMBL/GenBank/DDBJ databases">
        <authorList>
            <person name="Yamashiro T."/>
            <person name="Shiraishi A."/>
            <person name="Satake H."/>
            <person name="Nakayama K."/>
        </authorList>
    </citation>
    <scope>NUCLEOTIDE SEQUENCE</scope>
</reference>